<sequence length="1438" mass="158664">MFIQIFQSHLSDSADRIAICSQDSNLTYGELNTQAESLALTLGANGVKPGQLVVLFMPRSPAIVMGMLAIMMAGGAYTVVEANGAPHEQLKQIADIDADFLIVSSELTHLAGETGLPWCTSHGAPADMRAPLESRLVPAPGDATAYVLFTSGSTGVPKGVAVSHDNLAHYCTGLIVRLGLPDGMTYAHVSTLSADLGNTCLFTALWTGGTLYLAGEHERKDPLAMVSALNRHRVNVLKITPTHWKSILAVAQAAGEHAPKLEWLILGGERLQTALARRTLESGVTRRLANHYGPTESTIGVTVQPVALAALGDDGDATVPIGRPFGRTTLKIRTAEGIFGTADIEGELYIGGPSVAQGYRNREEATRERFVELENSTGRYYRTGDWVRADGEGTITFLGRVDRQVKVNGYRVELEHVERAIRSKADIGHVVVVHHRHQEHDYLLCAYEGLAQEPAALRREMQHILPGYMIPVVFEHYASLPTNQNGKIDGGTIKQLLIDTFSRRHAPGAAYLASAHADDDLQTFITRVFRKYVGERCYSPDDNFFDLGADSLDAIQLIAELQLSGYPVSAHAFLERPTVRGVLAMIDGEQARTAPAPAPEETADRWPCSPAQQEFLKRGFAEPNRWNQAMVLELGVQLDPLVLERAFDRLVSEHALLRAGFHRDEALGQWYFRSQPTVDSILSICAAQEAPWSDLGPFVNERYGHLASQLDIESGQTFRAELSIIRGKQFLLLVGHHLAVDVISWRILLDDLMRHYSVLEGVEPATRAIRSCTFGQWCQHLETHQARLYADRNYWLEQPRQEPFSASHAGVEAHSGTAWIAFSAVETEALSKIAASQNMGIDRMLLAGFFEQCADARPDEVVQVDVESHGRLSLSPDVDVSRTIGWFTSTFPVAFERGQITSIGLASALHERLNRLPNLGHAYTLIDGMQHGTRSRYCFNFLGRQRLGLRNDWKMKLVSIELPSLRGAQNDRVYDLKLTGKIVDGQLILDLNFDASADTAPSIEQFVLNLKERILQPVDPGLRSSGPPRMHDANSSGALWNIPADIVSSNGADRKRRSYESIFVTGANGFIGIYALYELLLSTDAHIICLVRDSGDESAASRLFDAWSAFFDPNELESRWSRISVIAGDITQPCLGMSDVEWDMTSRSADAIYHFAADTRLVGSTTEMRASILHSTREIVRLAEQGRQKDLHFMSTLAVSGMCAGDEPRTFDEDSLDVGQTFFNEYERTKFDAEVLVRNFAYQGRSAFIYRSGNVTGHSETALFQRNATANRWVQCLRAIVTIGKAPRVYTERIILSPVDIVARGIVAISLDSNVSGGTFHVDSESAVPASMFIDSIEALGAPIERVDNANLAELFRHSGRLDHADIALGYFWAVRGSRNIRYDNSRTLAMLASSDIAFRPLDSAWVTRFVENLRQSGALAVGERRDPSRRISEFIAQ</sequence>
<dbReference type="InterPro" id="IPR023213">
    <property type="entry name" value="CAT-like_dom_sf"/>
</dbReference>
<dbReference type="STRING" id="420953.SAMN05192543_11087"/>
<dbReference type="PANTHER" id="PTHR45398">
    <property type="match status" value="1"/>
</dbReference>
<dbReference type="PROSITE" id="PS50075">
    <property type="entry name" value="CARRIER"/>
    <property type="match status" value="1"/>
</dbReference>
<dbReference type="InterPro" id="IPR036291">
    <property type="entry name" value="NAD(P)-bd_dom_sf"/>
</dbReference>
<dbReference type="InterPro" id="IPR009081">
    <property type="entry name" value="PP-bd_ACP"/>
</dbReference>
<dbReference type="InterPro" id="IPR045851">
    <property type="entry name" value="AMP-bd_C_sf"/>
</dbReference>
<dbReference type="SUPFAM" id="SSF52777">
    <property type="entry name" value="CoA-dependent acyltransferases"/>
    <property type="match status" value="2"/>
</dbReference>
<dbReference type="Pfam" id="PF07993">
    <property type="entry name" value="NAD_binding_4"/>
    <property type="match status" value="1"/>
</dbReference>
<accession>A0A1I3TQ94</accession>
<evidence type="ECO:0000313" key="6">
    <source>
        <dbReference type="EMBL" id="SFJ73404.1"/>
    </source>
</evidence>
<dbReference type="SUPFAM" id="SSF47336">
    <property type="entry name" value="ACP-like"/>
    <property type="match status" value="1"/>
</dbReference>
<dbReference type="CDD" id="cd05930">
    <property type="entry name" value="A_NRPS"/>
    <property type="match status" value="1"/>
</dbReference>
<dbReference type="Gene3D" id="3.40.50.12780">
    <property type="entry name" value="N-terminal domain of ligase-like"/>
    <property type="match status" value="1"/>
</dbReference>
<evidence type="ECO:0000256" key="1">
    <source>
        <dbReference type="ARBA" id="ARBA00001957"/>
    </source>
</evidence>
<dbReference type="Gene3D" id="3.30.300.30">
    <property type="match status" value="1"/>
</dbReference>
<name>A0A1I3TQ94_9BURK</name>
<dbReference type="SUPFAM" id="SSF51735">
    <property type="entry name" value="NAD(P)-binding Rossmann-fold domains"/>
    <property type="match status" value="1"/>
</dbReference>
<dbReference type="Pfam" id="PF00550">
    <property type="entry name" value="PP-binding"/>
    <property type="match status" value="1"/>
</dbReference>
<dbReference type="EMBL" id="FOQU01000010">
    <property type="protein sequence ID" value="SFJ73404.1"/>
    <property type="molecule type" value="Genomic_DNA"/>
</dbReference>
<dbReference type="Gene3D" id="3.30.559.30">
    <property type="entry name" value="Nonribosomal peptide synthetase, condensation domain"/>
    <property type="match status" value="1"/>
</dbReference>
<keyword evidence="3" id="KW-0597">Phosphoprotein</keyword>
<dbReference type="PIRSF" id="PIRSF001617">
    <property type="entry name" value="Alpha-AR"/>
    <property type="match status" value="1"/>
</dbReference>
<dbReference type="Gene3D" id="1.10.1200.10">
    <property type="entry name" value="ACP-like"/>
    <property type="match status" value="1"/>
</dbReference>
<evidence type="ECO:0000256" key="2">
    <source>
        <dbReference type="ARBA" id="ARBA00022450"/>
    </source>
</evidence>
<dbReference type="InterPro" id="IPR000873">
    <property type="entry name" value="AMP-dep_synth/lig_dom"/>
</dbReference>
<dbReference type="SUPFAM" id="SSF56801">
    <property type="entry name" value="Acetyl-CoA synthetase-like"/>
    <property type="match status" value="1"/>
</dbReference>
<dbReference type="InterPro" id="IPR010071">
    <property type="entry name" value="AA_adenyl_dom"/>
</dbReference>
<dbReference type="GO" id="GO:0016874">
    <property type="term" value="F:ligase activity"/>
    <property type="evidence" value="ECO:0007669"/>
    <property type="project" value="UniProtKB-KW"/>
</dbReference>
<dbReference type="NCBIfam" id="TIGR01733">
    <property type="entry name" value="AA-adenyl-dom"/>
    <property type="match status" value="1"/>
</dbReference>
<evidence type="ECO:0000256" key="4">
    <source>
        <dbReference type="ARBA" id="ARBA00022598"/>
    </source>
</evidence>
<evidence type="ECO:0000256" key="3">
    <source>
        <dbReference type="ARBA" id="ARBA00022553"/>
    </source>
</evidence>
<dbReference type="InterPro" id="IPR013120">
    <property type="entry name" value="FAR_NAD-bd"/>
</dbReference>
<proteinExistence type="predicted"/>
<dbReference type="OrthoDB" id="6297021at2"/>
<dbReference type="InterPro" id="IPR042099">
    <property type="entry name" value="ANL_N_sf"/>
</dbReference>
<dbReference type="InterPro" id="IPR036736">
    <property type="entry name" value="ACP-like_sf"/>
</dbReference>
<dbReference type="Pfam" id="PF00501">
    <property type="entry name" value="AMP-binding"/>
    <property type="match status" value="1"/>
</dbReference>
<comment type="cofactor">
    <cofactor evidence="1">
        <name>pantetheine 4'-phosphate</name>
        <dbReference type="ChEBI" id="CHEBI:47942"/>
    </cofactor>
</comment>
<protein>
    <submittedName>
        <fullName evidence="6">Amino acid adenylation domain-containing protein/thioester reductase domain-containing protein</fullName>
    </submittedName>
</protein>
<dbReference type="InterPro" id="IPR020845">
    <property type="entry name" value="AMP-binding_CS"/>
</dbReference>
<dbReference type="Pfam" id="PF00668">
    <property type="entry name" value="Condensation"/>
    <property type="match status" value="1"/>
</dbReference>
<organism evidence="6 7">
    <name type="scientific">Paraburkholderia megapolitana</name>
    <dbReference type="NCBI Taxonomy" id="420953"/>
    <lineage>
        <taxon>Bacteria</taxon>
        <taxon>Pseudomonadati</taxon>
        <taxon>Pseudomonadota</taxon>
        <taxon>Betaproteobacteria</taxon>
        <taxon>Burkholderiales</taxon>
        <taxon>Burkholderiaceae</taxon>
        <taxon>Paraburkholderia</taxon>
    </lineage>
</organism>
<dbReference type="PANTHER" id="PTHR45398:SF1">
    <property type="entry name" value="ENZYME, PUTATIVE (JCVI)-RELATED"/>
    <property type="match status" value="1"/>
</dbReference>
<dbReference type="PROSITE" id="PS00455">
    <property type="entry name" value="AMP_BINDING"/>
    <property type="match status" value="1"/>
</dbReference>
<dbReference type="InterPro" id="IPR001242">
    <property type="entry name" value="Condensation_dom"/>
</dbReference>
<evidence type="ECO:0000259" key="5">
    <source>
        <dbReference type="PROSITE" id="PS50075"/>
    </source>
</evidence>
<feature type="domain" description="Carrier" evidence="5">
    <location>
        <begin position="515"/>
        <end position="590"/>
    </location>
</feature>
<dbReference type="PROSITE" id="PS00012">
    <property type="entry name" value="PHOSPHOPANTETHEINE"/>
    <property type="match status" value="1"/>
</dbReference>
<keyword evidence="2" id="KW-0596">Phosphopantetheine</keyword>
<gene>
    <name evidence="6" type="ORF">SAMN05192543_11087</name>
</gene>
<reference evidence="6 7" key="1">
    <citation type="submission" date="2016-10" db="EMBL/GenBank/DDBJ databases">
        <authorList>
            <person name="de Groot N.N."/>
        </authorList>
    </citation>
    <scope>NUCLEOTIDE SEQUENCE [LARGE SCALE GENOMIC DNA]</scope>
    <source>
        <strain evidence="6 7">LMG 23650</strain>
    </source>
</reference>
<dbReference type="Gene3D" id="3.30.559.10">
    <property type="entry name" value="Chloramphenicol acetyltransferase-like domain"/>
    <property type="match status" value="1"/>
</dbReference>
<keyword evidence="7" id="KW-1185">Reference proteome</keyword>
<dbReference type="Proteomes" id="UP000199548">
    <property type="component" value="Unassembled WGS sequence"/>
</dbReference>
<evidence type="ECO:0000313" key="7">
    <source>
        <dbReference type="Proteomes" id="UP000199548"/>
    </source>
</evidence>
<dbReference type="InterPro" id="IPR006162">
    <property type="entry name" value="Ppantetheine_attach_site"/>
</dbReference>
<dbReference type="RefSeq" id="WP_091018396.1">
    <property type="nucleotide sequence ID" value="NZ_CP041745.1"/>
</dbReference>
<keyword evidence="4" id="KW-0436">Ligase</keyword>
<dbReference type="Gene3D" id="3.40.50.720">
    <property type="entry name" value="NAD(P)-binding Rossmann-like Domain"/>
    <property type="match status" value="1"/>
</dbReference>